<name>A0A0E9RBU2_ANGAN</name>
<sequence length="28" mass="3359">MCQKTTLLRTCWWTNVHSTLETPQCMVF</sequence>
<accession>A0A0E9RBU2</accession>
<dbReference type="AlphaFoldDB" id="A0A0E9RBU2"/>
<evidence type="ECO:0000313" key="1">
    <source>
        <dbReference type="EMBL" id="JAH26621.1"/>
    </source>
</evidence>
<organism evidence="1">
    <name type="scientific">Anguilla anguilla</name>
    <name type="common">European freshwater eel</name>
    <name type="synonym">Muraena anguilla</name>
    <dbReference type="NCBI Taxonomy" id="7936"/>
    <lineage>
        <taxon>Eukaryota</taxon>
        <taxon>Metazoa</taxon>
        <taxon>Chordata</taxon>
        <taxon>Craniata</taxon>
        <taxon>Vertebrata</taxon>
        <taxon>Euteleostomi</taxon>
        <taxon>Actinopterygii</taxon>
        <taxon>Neopterygii</taxon>
        <taxon>Teleostei</taxon>
        <taxon>Anguilliformes</taxon>
        <taxon>Anguillidae</taxon>
        <taxon>Anguilla</taxon>
    </lineage>
</organism>
<proteinExistence type="predicted"/>
<protein>
    <submittedName>
        <fullName evidence="1">Uncharacterized protein</fullName>
    </submittedName>
</protein>
<dbReference type="EMBL" id="GBXM01081956">
    <property type="protein sequence ID" value="JAH26621.1"/>
    <property type="molecule type" value="Transcribed_RNA"/>
</dbReference>
<reference evidence="1" key="2">
    <citation type="journal article" date="2015" name="Fish Shellfish Immunol.">
        <title>Early steps in the European eel (Anguilla anguilla)-Vibrio vulnificus interaction in the gills: Role of the RtxA13 toxin.</title>
        <authorList>
            <person name="Callol A."/>
            <person name="Pajuelo D."/>
            <person name="Ebbesson L."/>
            <person name="Teles M."/>
            <person name="MacKenzie S."/>
            <person name="Amaro C."/>
        </authorList>
    </citation>
    <scope>NUCLEOTIDE SEQUENCE</scope>
</reference>
<reference evidence="1" key="1">
    <citation type="submission" date="2014-11" db="EMBL/GenBank/DDBJ databases">
        <authorList>
            <person name="Amaro Gonzalez C."/>
        </authorList>
    </citation>
    <scope>NUCLEOTIDE SEQUENCE</scope>
</reference>